<feature type="domain" description="Fungal lipase-type" evidence="3">
    <location>
        <begin position="462"/>
        <end position="523"/>
    </location>
</feature>
<protein>
    <recommendedName>
        <fullName evidence="7">Fungal lipase-like domain-containing protein</fullName>
    </recommendedName>
</protein>
<name>A0A7J7CQW2_TRIWF</name>
<evidence type="ECO:0000259" key="3">
    <source>
        <dbReference type="Pfam" id="PF01764"/>
    </source>
</evidence>
<gene>
    <name evidence="5" type="ORF">HS088_TW14G00620</name>
</gene>
<feature type="domain" description="DUF7358" evidence="4">
    <location>
        <begin position="6"/>
        <end position="231"/>
    </location>
</feature>
<dbReference type="Pfam" id="PF01764">
    <property type="entry name" value="Lipase_3"/>
    <property type="match status" value="1"/>
</dbReference>
<dbReference type="PANTHER" id="PTHR47030:SF2">
    <property type="entry name" value="LIPASE CLASS 3 FAMILY PROTEIN"/>
    <property type="match status" value="1"/>
</dbReference>
<comment type="caution">
    <text evidence="5">The sequence shown here is derived from an EMBL/GenBank/DDBJ whole genome shotgun (WGS) entry which is preliminary data.</text>
</comment>
<proteinExistence type="predicted"/>
<evidence type="ECO:0000256" key="2">
    <source>
        <dbReference type="SAM" id="Phobius"/>
    </source>
</evidence>
<dbReference type="PANTHER" id="PTHR47030">
    <property type="entry name" value="LIPASE CLASS 3 FAMILY PROTEIN"/>
    <property type="match status" value="1"/>
</dbReference>
<dbReference type="InterPro" id="IPR055782">
    <property type="entry name" value="DUF7358"/>
</dbReference>
<dbReference type="CDD" id="cd00519">
    <property type="entry name" value="Lipase_3"/>
    <property type="match status" value="1"/>
</dbReference>
<sequence>MRMSMFKSLRLSAVILGLCNLGVVIVGGYLVFLSCDRGRMVPVVAVSLAGALKIFAMVRSALAQQATARTILDSPLETTIADTVIRLQRRVRYKSWLWWSRFAVVITVLQVVGTTYLVFQLAKHISRDVTSTDCLFGVDSIGNQQKPKLLLLFMIMVYFVALLQCFVGPEVLRWRSFYATQDNAWKAHYEEVFDHGIREALCCLGRVEYLSTSEEDEVYSVAQLLGDLVTYRASGTGHLELLAGLALLQRQSESPKSYEGLEAPEEQIKWALNFHTFAEGAYTGPLLDVGRSPICFSCAWFYRQGTLTPWTRNRRPRLHGDNWWRGHAAAFLKYVDVPPEALRKGRVCQKKREAAYFVVVLHHIRCVVIAVRGTETPEDLITDGLGRECPLSVEDLDGLINSSYIDPDVKKSVESSFPHYGHFGIVGAARDLYMHIEGNSANNGPESIGFLSSLLGAGCECDGYDLRIVGHSLGGAIATMLGLRLYSKFANLHVYTYGALPCVDFIVASACSEFVTSIVYNNEFSARLSVGAILRLRAAVITTLSQDESTDTALIFRLARSFLKASKYQLSGTEVKDPSKIHPSAHVHHIYGENLENGQEYSIWNEDDGKGHVDDDESTNPFHDMIADNNPLEDPVSKFFETVPRSENRSVHHPLEMFLAGLVVHIVPQHRNFRVPLCKDWIIQGGADDYKAYIANRESFNDITVSPSMFLDHLPWRCHKAMQKILEARNVESMHV</sequence>
<evidence type="ECO:0000313" key="5">
    <source>
        <dbReference type="EMBL" id="KAF5736477.1"/>
    </source>
</evidence>
<dbReference type="PROSITE" id="PS51257">
    <property type="entry name" value="PROKAR_LIPOPROTEIN"/>
    <property type="match status" value="1"/>
</dbReference>
<dbReference type="Proteomes" id="UP000593562">
    <property type="component" value="Unassembled WGS sequence"/>
</dbReference>
<evidence type="ECO:0000256" key="1">
    <source>
        <dbReference type="ARBA" id="ARBA00022801"/>
    </source>
</evidence>
<accession>A0A7J7CQW2</accession>
<dbReference type="InterPro" id="IPR002921">
    <property type="entry name" value="Fungal_lipase-type"/>
</dbReference>
<dbReference type="SUPFAM" id="SSF53474">
    <property type="entry name" value="alpha/beta-Hydrolases"/>
    <property type="match status" value="1"/>
</dbReference>
<evidence type="ECO:0008006" key="7">
    <source>
        <dbReference type="Google" id="ProtNLM"/>
    </source>
</evidence>
<feature type="transmembrane region" description="Helical" evidence="2">
    <location>
        <begin position="96"/>
        <end position="119"/>
    </location>
</feature>
<dbReference type="Pfam" id="PF24057">
    <property type="entry name" value="DUF7358"/>
    <property type="match status" value="1"/>
</dbReference>
<dbReference type="OrthoDB" id="438440at2759"/>
<dbReference type="EMBL" id="JAAARO010000014">
    <property type="protein sequence ID" value="KAF5736477.1"/>
    <property type="molecule type" value="Genomic_DNA"/>
</dbReference>
<keyword evidence="2" id="KW-0472">Membrane</keyword>
<dbReference type="InParanoid" id="A0A7J7CQW2"/>
<keyword evidence="6" id="KW-1185">Reference proteome</keyword>
<evidence type="ECO:0000313" key="6">
    <source>
        <dbReference type="Proteomes" id="UP000593562"/>
    </source>
</evidence>
<dbReference type="Gene3D" id="3.40.50.1820">
    <property type="entry name" value="alpha/beta hydrolase"/>
    <property type="match status" value="1"/>
</dbReference>
<keyword evidence="1" id="KW-0378">Hydrolase</keyword>
<dbReference type="FunCoup" id="A0A7J7CQW2">
    <property type="interactions" value="1448"/>
</dbReference>
<dbReference type="InterPro" id="IPR029058">
    <property type="entry name" value="AB_hydrolase_fold"/>
</dbReference>
<dbReference type="GO" id="GO:0016787">
    <property type="term" value="F:hydrolase activity"/>
    <property type="evidence" value="ECO:0007669"/>
    <property type="project" value="UniProtKB-KW"/>
</dbReference>
<feature type="transmembrane region" description="Helical" evidence="2">
    <location>
        <begin position="12"/>
        <end position="34"/>
    </location>
</feature>
<keyword evidence="2" id="KW-0812">Transmembrane</keyword>
<dbReference type="AlphaFoldDB" id="A0A7J7CQW2"/>
<feature type="transmembrane region" description="Helical" evidence="2">
    <location>
        <begin position="40"/>
        <end position="62"/>
    </location>
</feature>
<evidence type="ECO:0000259" key="4">
    <source>
        <dbReference type="Pfam" id="PF24057"/>
    </source>
</evidence>
<dbReference type="GO" id="GO:0006629">
    <property type="term" value="P:lipid metabolic process"/>
    <property type="evidence" value="ECO:0007669"/>
    <property type="project" value="InterPro"/>
</dbReference>
<organism evidence="5 6">
    <name type="scientific">Tripterygium wilfordii</name>
    <name type="common">Thunder God vine</name>
    <dbReference type="NCBI Taxonomy" id="458696"/>
    <lineage>
        <taxon>Eukaryota</taxon>
        <taxon>Viridiplantae</taxon>
        <taxon>Streptophyta</taxon>
        <taxon>Embryophyta</taxon>
        <taxon>Tracheophyta</taxon>
        <taxon>Spermatophyta</taxon>
        <taxon>Magnoliopsida</taxon>
        <taxon>eudicotyledons</taxon>
        <taxon>Gunneridae</taxon>
        <taxon>Pentapetalae</taxon>
        <taxon>rosids</taxon>
        <taxon>fabids</taxon>
        <taxon>Celastrales</taxon>
        <taxon>Celastraceae</taxon>
        <taxon>Tripterygium</taxon>
    </lineage>
</organism>
<feature type="transmembrane region" description="Helical" evidence="2">
    <location>
        <begin position="149"/>
        <end position="167"/>
    </location>
</feature>
<keyword evidence="2" id="KW-1133">Transmembrane helix</keyword>
<reference evidence="5 6" key="1">
    <citation type="journal article" date="2020" name="Nat. Commun.">
        <title>Genome of Tripterygium wilfordii and identification of cytochrome P450 involved in triptolide biosynthesis.</title>
        <authorList>
            <person name="Tu L."/>
            <person name="Su P."/>
            <person name="Zhang Z."/>
            <person name="Gao L."/>
            <person name="Wang J."/>
            <person name="Hu T."/>
            <person name="Zhou J."/>
            <person name="Zhang Y."/>
            <person name="Zhao Y."/>
            <person name="Liu Y."/>
            <person name="Song Y."/>
            <person name="Tong Y."/>
            <person name="Lu Y."/>
            <person name="Yang J."/>
            <person name="Xu C."/>
            <person name="Jia M."/>
            <person name="Peters R.J."/>
            <person name="Huang L."/>
            <person name="Gao W."/>
        </authorList>
    </citation>
    <scope>NUCLEOTIDE SEQUENCE [LARGE SCALE GENOMIC DNA]</scope>
    <source>
        <strain evidence="6">cv. XIE 37</strain>
        <tissue evidence="5">Leaf</tissue>
    </source>
</reference>